<dbReference type="AlphaFoldDB" id="A0A0S2KB80"/>
<name>A0A0S2KB80_9GAMM</name>
<dbReference type="SUPFAM" id="SSF69318">
    <property type="entry name" value="Integrin alpha N-terminal domain"/>
    <property type="match status" value="1"/>
</dbReference>
<reference evidence="2 3" key="1">
    <citation type="submission" date="2015-11" db="EMBL/GenBank/DDBJ databases">
        <authorList>
            <person name="Zhang Y."/>
            <person name="Guo Z."/>
        </authorList>
    </citation>
    <scope>NUCLEOTIDE SEQUENCE [LARGE SCALE GENOMIC DNA]</scope>
    <source>
        <strain evidence="2 3">KCTC 32221</strain>
    </source>
</reference>
<keyword evidence="3" id="KW-1185">Reference proteome</keyword>
<feature type="signal peptide" evidence="1">
    <location>
        <begin position="1"/>
        <end position="25"/>
    </location>
</feature>
<dbReference type="EMBL" id="CP013189">
    <property type="protein sequence ID" value="ALO45574.1"/>
    <property type="molecule type" value="Genomic_DNA"/>
</dbReference>
<accession>A0A0S2KB80</accession>
<dbReference type="STRING" id="1249552.PS2015_904"/>
<organism evidence="2 3">
    <name type="scientific">Pseudohongiella spirulinae</name>
    <dbReference type="NCBI Taxonomy" id="1249552"/>
    <lineage>
        <taxon>Bacteria</taxon>
        <taxon>Pseudomonadati</taxon>
        <taxon>Pseudomonadota</taxon>
        <taxon>Gammaproteobacteria</taxon>
        <taxon>Pseudomonadales</taxon>
        <taxon>Pseudohongiellaceae</taxon>
        <taxon>Pseudohongiella</taxon>
    </lineage>
</organism>
<keyword evidence="1" id="KW-0732">Signal</keyword>
<dbReference type="Proteomes" id="UP000065641">
    <property type="component" value="Chromosome"/>
</dbReference>
<sequence precursor="true">MNLFPGQVALFAALVVAGNFATVNANTIEGYTRIDFTLPPDTEKLIIVDANQDGLSDVLTQNGNTINLFYQQDGLFDFNAPQTSVTLPGQATGWDISDDFALIALIDGQQVQRWQLQQDQFGEAETLLDNVSGFLPQGVHQLSLSRDLNDDGRPDLIIPGAGELSIFIRSTDGSYQQPLRVVSDMQLRSVLHPGRELGREVGQALRIPLMTLRDVNGDGLPDLISDTEERLDVFLARSNEAVWFNSEPDISVDRLAIRERLGDFDFDQLDFANLTGVLALTHEEILSDMNGDGFDDLILREGGRVALHLGTDQGVDLQQADQILRSGGNVLSVFLYDENEDDQPDLWLWRVEQVSLSDVFLWLAISGTINLEAYIYPNEGDSFARRPSRRINVALRFPSVLRLIGSVNEVRERASSMEAVIPAARVNGTQQAMSDLLVLMSDQLQLFNQALQPEADPSDDRFLASLNYSRSVDSYEIDIRRIIDQFDIEINRDVRAVSDRAPDTIVPLDESAARGDLALRDLNDDGRDDIFVLLQRNEESVTGILFLSH</sequence>
<evidence type="ECO:0000313" key="3">
    <source>
        <dbReference type="Proteomes" id="UP000065641"/>
    </source>
</evidence>
<evidence type="ECO:0000256" key="1">
    <source>
        <dbReference type="SAM" id="SignalP"/>
    </source>
</evidence>
<evidence type="ECO:0008006" key="4">
    <source>
        <dbReference type="Google" id="ProtNLM"/>
    </source>
</evidence>
<feature type="chain" id="PRO_5006601531" description="VCBS repeat-containing protein" evidence="1">
    <location>
        <begin position="26"/>
        <end position="549"/>
    </location>
</feature>
<proteinExistence type="predicted"/>
<dbReference type="InterPro" id="IPR028994">
    <property type="entry name" value="Integrin_alpha_N"/>
</dbReference>
<dbReference type="Gene3D" id="2.130.10.130">
    <property type="entry name" value="Integrin alpha, N-terminal"/>
    <property type="match status" value="1"/>
</dbReference>
<gene>
    <name evidence="2" type="ORF">PS2015_904</name>
</gene>
<evidence type="ECO:0000313" key="2">
    <source>
        <dbReference type="EMBL" id="ALO45574.1"/>
    </source>
</evidence>
<dbReference type="OrthoDB" id="7054769at2"/>
<protein>
    <recommendedName>
        <fullName evidence="4">VCBS repeat-containing protein</fullName>
    </recommendedName>
</protein>
<dbReference type="KEGG" id="pspi:PS2015_904"/>
<dbReference type="RefSeq" id="WP_058021103.1">
    <property type="nucleotide sequence ID" value="NZ_CP013189.1"/>
</dbReference>